<evidence type="ECO:0000313" key="4">
    <source>
        <dbReference type="EMBL" id="MTD10316.1"/>
    </source>
</evidence>
<evidence type="ECO:0000313" key="6">
    <source>
        <dbReference type="Proteomes" id="UP001278995"/>
    </source>
</evidence>
<gene>
    <name evidence="4" type="ORF">GIX10_02440</name>
    <name evidence="3" type="ORF">SKM48_02440</name>
    <name evidence="2" type="ORF">SKM51_03170</name>
</gene>
<dbReference type="EMBL" id="JAXHPO010000006">
    <property type="protein sequence ID" value="MDY6549636.1"/>
    <property type="molecule type" value="Genomic_DNA"/>
</dbReference>
<dbReference type="EMBL" id="WLYL01000004">
    <property type="protein sequence ID" value="MTD10316.1"/>
    <property type="molecule type" value="Genomic_DNA"/>
</dbReference>
<reference evidence="4 5" key="1">
    <citation type="submission" date="2019-11" db="EMBL/GenBank/DDBJ databases">
        <authorList>
            <person name="An D."/>
        </authorList>
    </citation>
    <scope>NUCLEOTIDE SEQUENCE [LARGE SCALE GENOMIC DNA]</scope>
    <source>
        <strain evidence="4 5">YIM 103518</strain>
    </source>
</reference>
<keyword evidence="1" id="KW-0812">Transmembrane</keyword>
<dbReference type="Proteomes" id="UP000473854">
    <property type="component" value="Unassembled WGS sequence"/>
</dbReference>
<reference evidence="2 6" key="2">
    <citation type="submission" date="2023-11" db="EMBL/GenBank/DDBJ databases">
        <title>The common occurrence of Acinetobacte faecalis in cattle feces and its emended description.</title>
        <authorList>
            <person name="Kyselkova M."/>
            <person name="Xanthopoulou K."/>
            <person name="Shestivska V."/>
            <person name="Spanelova P."/>
            <person name="Maixnerova M."/>
            <person name="Higgins P.G."/>
            <person name="Nemec A."/>
        </authorList>
    </citation>
    <scope>NUCLEOTIDE SEQUENCE [LARGE SCALE GENOMIC DNA]</scope>
    <source>
        <strain evidence="2 6">ANC 7483</strain>
    </source>
</reference>
<sequence>MKTVVLAYALIILIFTAILSLLNYGYGAGYVYIYWRDLQIQTNTWVIFFLTILTSLFIQILWVLSKRYFMREKRKNEVIFDFKNLHPYEQLAVISLLDAEIDQKDFIQTVFSNSGLLQGVIDSQLEYVQGNLPQALISLEQTNAMAFELAEIQRIRIYLAQNDAEKALTHLEFLNQHELSPWLNDVKNSYERTLQDLWGAFAVAFPWNYLRSTKYGHLNIDKKVDWLKQLLKQFDQASFDNLEDLKQRYLALSNNISEKSYEVNVLWLKVLSRLPELSEQHEELAEYLLGTQFDQEVFYLWFQQQVLKQNPDYATIEQKIEYWEAKYPALPVLSFVKWHVFQEQGRFAEAEQLLTLYPDHVLMNYLRIKSTLKDQDHLVQQLNLIFENNANHVAIKI</sequence>
<reference evidence="3 7" key="4">
    <citation type="journal article" date="2024" name="Syst. Appl. Microbiol.">
        <title>Evidence for the occurrence of Acinetobacter faecalis in cattle feces and its emended description.</title>
        <authorList>
            <person name="Kyselkova M."/>
            <person name="Xanthopoulou K."/>
            <person name="Shestivska V."/>
            <person name="Spanelova P."/>
            <person name="Maixnerova M."/>
            <person name="Higgins P.G."/>
            <person name="Nemec A."/>
        </authorList>
    </citation>
    <scope>NUCLEOTIDE SEQUENCE [LARGE SCALE GENOMIC DNA]</scope>
    <source>
        <strain evidence="3 7">ANC 7225</strain>
    </source>
</reference>
<proteinExistence type="predicted"/>
<dbReference type="Proteomes" id="UP001278995">
    <property type="component" value="Unassembled WGS sequence"/>
</dbReference>
<protein>
    <submittedName>
        <fullName evidence="4">Heme biosynthesis protein HemY</fullName>
    </submittedName>
</protein>
<keyword evidence="7" id="KW-1185">Reference proteome</keyword>
<accession>A0A6L6GD17</accession>
<evidence type="ECO:0000313" key="7">
    <source>
        <dbReference type="Proteomes" id="UP001284094"/>
    </source>
</evidence>
<name>A0A6L6GD17_9GAMM</name>
<dbReference type="EMBL" id="JAXHPL010000010">
    <property type="protein sequence ID" value="MDY6486211.1"/>
    <property type="molecule type" value="Genomic_DNA"/>
</dbReference>
<evidence type="ECO:0000313" key="2">
    <source>
        <dbReference type="EMBL" id="MDY6486211.1"/>
    </source>
</evidence>
<evidence type="ECO:0000313" key="3">
    <source>
        <dbReference type="EMBL" id="MDY6549636.1"/>
    </source>
</evidence>
<feature type="transmembrane region" description="Helical" evidence="1">
    <location>
        <begin position="43"/>
        <end position="64"/>
    </location>
</feature>
<evidence type="ECO:0000256" key="1">
    <source>
        <dbReference type="SAM" id="Phobius"/>
    </source>
</evidence>
<reference evidence="3" key="3">
    <citation type="submission" date="2023-11" db="EMBL/GenBank/DDBJ databases">
        <authorList>
            <person name="Kyselkova M."/>
            <person name="Xanthopoulou K."/>
            <person name="Shestivska V."/>
            <person name="Spanelova P."/>
            <person name="Maixnerova M."/>
            <person name="Higgins P.G."/>
            <person name="Nemec A."/>
        </authorList>
    </citation>
    <scope>NUCLEOTIDE SEQUENCE</scope>
    <source>
        <strain evidence="3">ANC 7225</strain>
    </source>
</reference>
<organism evidence="4 5">
    <name type="scientific">Acinetobacter faecalis</name>
    <dbReference type="NCBI Taxonomy" id="2665161"/>
    <lineage>
        <taxon>Bacteria</taxon>
        <taxon>Pseudomonadati</taxon>
        <taxon>Pseudomonadota</taxon>
        <taxon>Gammaproteobacteria</taxon>
        <taxon>Moraxellales</taxon>
        <taxon>Moraxellaceae</taxon>
        <taxon>Acinetobacter</taxon>
    </lineage>
</organism>
<keyword evidence="1" id="KW-0472">Membrane</keyword>
<keyword evidence="1" id="KW-1133">Transmembrane helix</keyword>
<dbReference type="Proteomes" id="UP001284094">
    <property type="component" value="Unassembled WGS sequence"/>
</dbReference>
<dbReference type="RefSeq" id="WP_154771959.1">
    <property type="nucleotide sequence ID" value="NZ_JAXHPE010000005.1"/>
</dbReference>
<comment type="caution">
    <text evidence="4">The sequence shown here is derived from an EMBL/GenBank/DDBJ whole genome shotgun (WGS) entry which is preliminary data.</text>
</comment>
<evidence type="ECO:0000313" key="5">
    <source>
        <dbReference type="Proteomes" id="UP000473854"/>
    </source>
</evidence>
<dbReference type="AlphaFoldDB" id="A0A6L6GD17"/>